<feature type="domain" description="Alpha-carbonic anhydrase" evidence="9">
    <location>
        <begin position="41"/>
        <end position="346"/>
    </location>
</feature>
<dbReference type="PANTHER" id="PTHR18952">
    <property type="entry name" value="CARBONIC ANHYDRASE"/>
    <property type="match status" value="1"/>
</dbReference>
<dbReference type="InterPro" id="IPR036398">
    <property type="entry name" value="CA_dom_sf"/>
</dbReference>
<dbReference type="SMART" id="SM01057">
    <property type="entry name" value="Carb_anhydrase"/>
    <property type="match status" value="1"/>
</dbReference>
<dbReference type="EC" id="4.2.1.1" evidence="2"/>
<keyword evidence="5" id="KW-0456">Lyase</keyword>
<dbReference type="CDD" id="cd03124">
    <property type="entry name" value="alpha_CA_prokaryotic_like"/>
    <property type="match status" value="1"/>
</dbReference>
<evidence type="ECO:0000256" key="7">
    <source>
        <dbReference type="SAM" id="MobiDB-lite"/>
    </source>
</evidence>
<sequence length="354" mass="36787">MSTFIARILMIAASVTHASASCAYGTHLSPRAEEGAPIEVNTFGYTGVIGPLNWAALDGGSANVLCATGKNQSPIDMVDGVFKTLTAADVKLQINDMPEGTEFENLGTTVEVVSKGGSLEVGGKTYEFKQFHFHLPSEHLDNGTSIAMEMHMVFQTPEEDIAVVGVFVDLDTGVAAAADAATAQVITPPAAKRDLGRHPHSRRGEAASAPRADSHLSAIVQLLTSSLATTTGTSSALLETVFSQVAEVASPGSVVKTQPLVMSEVVNTLLAGSFQSYSGSLTTPPCSEGVTWLVSTQKLKIQTATFEKVRSVIGFNARYPQNTPGFNNLLSVGAQSAVAAKAAAAVPAVPAAKI</sequence>
<gene>
    <name evidence="10" type="ORF">VE01_09751</name>
</gene>
<evidence type="ECO:0000256" key="4">
    <source>
        <dbReference type="ARBA" id="ARBA00022833"/>
    </source>
</evidence>
<dbReference type="PROSITE" id="PS51257">
    <property type="entry name" value="PROKAR_LIPOPROTEIN"/>
    <property type="match status" value="1"/>
</dbReference>
<dbReference type="Proteomes" id="UP000091956">
    <property type="component" value="Unassembled WGS sequence"/>
</dbReference>
<dbReference type="EMBL" id="KV460274">
    <property type="protein sequence ID" value="OBT92054.1"/>
    <property type="molecule type" value="Genomic_DNA"/>
</dbReference>
<dbReference type="STRING" id="342668.A0A1B8G899"/>
<evidence type="ECO:0000256" key="5">
    <source>
        <dbReference type="ARBA" id="ARBA00023239"/>
    </source>
</evidence>
<feature type="compositionally biased region" description="Basic and acidic residues" evidence="7">
    <location>
        <begin position="191"/>
        <end position="205"/>
    </location>
</feature>
<dbReference type="GO" id="GO:0008270">
    <property type="term" value="F:zinc ion binding"/>
    <property type="evidence" value="ECO:0007669"/>
    <property type="project" value="InterPro"/>
</dbReference>
<keyword evidence="8" id="KW-0732">Signal</keyword>
<feature type="signal peptide" evidence="8">
    <location>
        <begin position="1"/>
        <end position="20"/>
    </location>
</feature>
<dbReference type="SUPFAM" id="SSF51069">
    <property type="entry name" value="Carbonic anhydrase"/>
    <property type="match status" value="1"/>
</dbReference>
<evidence type="ECO:0000256" key="8">
    <source>
        <dbReference type="SAM" id="SignalP"/>
    </source>
</evidence>
<keyword evidence="4" id="KW-0862">Zinc</keyword>
<dbReference type="PANTHER" id="PTHR18952:SF265">
    <property type="entry name" value="CARBONIC ANHYDRASE"/>
    <property type="match status" value="1"/>
</dbReference>
<accession>A0A1B8G899</accession>
<evidence type="ECO:0000256" key="2">
    <source>
        <dbReference type="ARBA" id="ARBA00012925"/>
    </source>
</evidence>
<protein>
    <recommendedName>
        <fullName evidence="2">carbonic anhydrase</fullName>
        <ecNumber evidence="2">4.2.1.1</ecNumber>
    </recommendedName>
</protein>
<evidence type="ECO:0000313" key="10">
    <source>
        <dbReference type="EMBL" id="OBT92054.1"/>
    </source>
</evidence>
<dbReference type="RefSeq" id="XP_018125787.1">
    <property type="nucleotide sequence ID" value="XM_018279160.2"/>
</dbReference>
<dbReference type="PROSITE" id="PS51144">
    <property type="entry name" value="ALPHA_CA_2"/>
    <property type="match status" value="1"/>
</dbReference>
<reference evidence="10 11" key="1">
    <citation type="submission" date="2016-03" db="EMBL/GenBank/DDBJ databases">
        <title>Comparative genomics of Pseudogymnoascus destructans, the fungus causing white-nose syndrome of bats.</title>
        <authorList>
            <person name="Palmer J.M."/>
            <person name="Drees K.P."/>
            <person name="Foster J.T."/>
            <person name="Lindner D.L."/>
        </authorList>
    </citation>
    <scope>NUCLEOTIDE SEQUENCE [LARGE SCALE GENOMIC DNA]</scope>
    <source>
        <strain evidence="10 11">UAMH 10579</strain>
    </source>
</reference>
<keyword evidence="3" id="KW-0479">Metal-binding</keyword>
<dbReference type="GeneID" id="28843137"/>
<comment type="similarity">
    <text evidence="1">Belongs to the alpha-carbonic anhydrase family.</text>
</comment>
<dbReference type="InterPro" id="IPR023561">
    <property type="entry name" value="Carbonic_anhydrase_a-class"/>
</dbReference>
<comment type="catalytic activity">
    <reaction evidence="6">
        <text>hydrogencarbonate + H(+) = CO2 + H2O</text>
        <dbReference type="Rhea" id="RHEA:10748"/>
        <dbReference type="ChEBI" id="CHEBI:15377"/>
        <dbReference type="ChEBI" id="CHEBI:15378"/>
        <dbReference type="ChEBI" id="CHEBI:16526"/>
        <dbReference type="ChEBI" id="CHEBI:17544"/>
        <dbReference type="EC" id="4.2.1.1"/>
    </reaction>
</comment>
<dbReference type="InterPro" id="IPR001148">
    <property type="entry name" value="CA_dom"/>
</dbReference>
<dbReference type="OrthoDB" id="429145at2759"/>
<dbReference type="AlphaFoldDB" id="A0A1B8G899"/>
<feature type="chain" id="PRO_5008608405" description="carbonic anhydrase" evidence="8">
    <location>
        <begin position="21"/>
        <end position="354"/>
    </location>
</feature>
<feature type="region of interest" description="Disordered" evidence="7">
    <location>
        <begin position="189"/>
        <end position="212"/>
    </location>
</feature>
<dbReference type="Gene3D" id="3.10.200.10">
    <property type="entry name" value="Alpha carbonic anhydrase"/>
    <property type="match status" value="1"/>
</dbReference>
<evidence type="ECO:0000313" key="11">
    <source>
        <dbReference type="Proteomes" id="UP000091956"/>
    </source>
</evidence>
<name>A0A1B8G899_9PEZI</name>
<evidence type="ECO:0000259" key="9">
    <source>
        <dbReference type="PROSITE" id="PS51144"/>
    </source>
</evidence>
<dbReference type="Pfam" id="PF00194">
    <property type="entry name" value="Carb_anhydrase"/>
    <property type="match status" value="2"/>
</dbReference>
<reference evidence="11" key="2">
    <citation type="journal article" date="2018" name="Nat. Commun.">
        <title>Extreme sensitivity to ultraviolet light in the fungal pathogen causing white-nose syndrome of bats.</title>
        <authorList>
            <person name="Palmer J.M."/>
            <person name="Drees K.P."/>
            <person name="Foster J.T."/>
            <person name="Lindner D.L."/>
        </authorList>
    </citation>
    <scope>NUCLEOTIDE SEQUENCE [LARGE SCALE GENOMIC DNA]</scope>
    <source>
        <strain evidence="11">UAMH 10579</strain>
    </source>
</reference>
<dbReference type="GO" id="GO:0004089">
    <property type="term" value="F:carbonate dehydratase activity"/>
    <property type="evidence" value="ECO:0007669"/>
    <property type="project" value="UniProtKB-EC"/>
</dbReference>
<proteinExistence type="inferred from homology"/>
<evidence type="ECO:0000256" key="6">
    <source>
        <dbReference type="ARBA" id="ARBA00048348"/>
    </source>
</evidence>
<evidence type="ECO:0000256" key="3">
    <source>
        <dbReference type="ARBA" id="ARBA00022723"/>
    </source>
</evidence>
<organism evidence="10 11">
    <name type="scientific">Pseudogymnoascus verrucosus</name>
    <dbReference type="NCBI Taxonomy" id="342668"/>
    <lineage>
        <taxon>Eukaryota</taxon>
        <taxon>Fungi</taxon>
        <taxon>Dikarya</taxon>
        <taxon>Ascomycota</taxon>
        <taxon>Pezizomycotina</taxon>
        <taxon>Leotiomycetes</taxon>
        <taxon>Thelebolales</taxon>
        <taxon>Thelebolaceae</taxon>
        <taxon>Pseudogymnoascus</taxon>
    </lineage>
</organism>
<keyword evidence="11" id="KW-1185">Reference proteome</keyword>
<dbReference type="InterPro" id="IPR041891">
    <property type="entry name" value="Alpha_CA_prokaryot-like"/>
</dbReference>
<evidence type="ECO:0000256" key="1">
    <source>
        <dbReference type="ARBA" id="ARBA00010718"/>
    </source>
</evidence>